<dbReference type="Pfam" id="PF00144">
    <property type="entry name" value="Beta-lactamase"/>
    <property type="match status" value="1"/>
</dbReference>
<dbReference type="EMBL" id="LVKK01000047">
    <property type="protein sequence ID" value="OAG39146.1"/>
    <property type="molecule type" value="Genomic_DNA"/>
</dbReference>
<dbReference type="SUPFAM" id="SSF56601">
    <property type="entry name" value="beta-lactamase/transpeptidase-like"/>
    <property type="match status" value="1"/>
</dbReference>
<sequence length="392" mass="43083">MTMEDFNQLLANITDPKHSSYAVPAAVCSVVNRDGKSMSLWKVVYSRSAGTSGTDVPLSENSVFWMASQTKVMTTIAAMQCVERNLIGFDEDVARVLPDLSLLEILDGRDSFGRWKTRKRTKKITLSGVSVEGMSTSLAEWAKQNNFSNHSLDNTMISTRVLPLVDEPGAQLLYGAGIDWAGILVERLSGQTLEDYMSQNIWKPLGMTSTTFHPELNPDIHARLVKPYERTAEGTLKPRETPLVPIPSPTSVGGHGAYSCPKDYVKLFTALLQGGQPILKKHTLDEIFSPQLVHKESIKTFLEGPFAFMLGYSIPKGVHTDHGLAGLLAMEDHPGGRRKGSLQWIGMPNNFWWVDPQTGIAGVVFCQYFPPGDPGAVSIHKGLESAVYGTFK</sequence>
<name>A0A177F5M3_9EURO</name>
<comment type="caution">
    <text evidence="4">The sequence shown here is derived from an EMBL/GenBank/DDBJ whole genome shotgun (WGS) entry which is preliminary data.</text>
</comment>
<evidence type="ECO:0000256" key="2">
    <source>
        <dbReference type="ARBA" id="ARBA00022801"/>
    </source>
</evidence>
<dbReference type="GO" id="GO:0016787">
    <property type="term" value="F:hydrolase activity"/>
    <property type="evidence" value="ECO:0007669"/>
    <property type="project" value="UniProtKB-KW"/>
</dbReference>
<keyword evidence="2" id="KW-0378">Hydrolase</keyword>
<dbReference type="Gene3D" id="3.40.710.10">
    <property type="entry name" value="DD-peptidase/beta-lactamase superfamily"/>
    <property type="match status" value="1"/>
</dbReference>
<dbReference type="InterPro" id="IPR012338">
    <property type="entry name" value="Beta-lactam/transpept-like"/>
</dbReference>
<organism evidence="4 5">
    <name type="scientific">Fonsecaea monophora</name>
    <dbReference type="NCBI Taxonomy" id="254056"/>
    <lineage>
        <taxon>Eukaryota</taxon>
        <taxon>Fungi</taxon>
        <taxon>Dikarya</taxon>
        <taxon>Ascomycota</taxon>
        <taxon>Pezizomycotina</taxon>
        <taxon>Eurotiomycetes</taxon>
        <taxon>Chaetothyriomycetidae</taxon>
        <taxon>Chaetothyriales</taxon>
        <taxon>Herpotrichiellaceae</taxon>
        <taxon>Fonsecaea</taxon>
    </lineage>
</organism>
<dbReference type="RefSeq" id="XP_022511098.1">
    <property type="nucleotide sequence ID" value="XM_022656656.1"/>
</dbReference>
<feature type="domain" description="Beta-lactamase-related" evidence="3">
    <location>
        <begin position="20"/>
        <end position="375"/>
    </location>
</feature>
<evidence type="ECO:0000256" key="1">
    <source>
        <dbReference type="ARBA" id="ARBA00009009"/>
    </source>
</evidence>
<reference evidence="4 5" key="1">
    <citation type="submission" date="2016-03" db="EMBL/GenBank/DDBJ databases">
        <title>Draft genome sequence of the Fonsecaea monophora CBS 269.37.</title>
        <authorList>
            <person name="Bombassaro A."/>
            <person name="Vinicius W.A."/>
            <person name="De Hoog S."/>
            <person name="Sun J."/>
            <person name="Souza E.M."/>
            <person name="Raittz R.T."/>
            <person name="Costa F."/>
            <person name="Leao A.C."/>
            <person name="Tadra-Sfeir M.Z."/>
            <person name="Baura V."/>
            <person name="Balsanelli E."/>
            <person name="Pedrosa F.O."/>
            <person name="Moreno L.F."/>
            <person name="Steffens M.B."/>
            <person name="Xi L."/>
            <person name="Bocca A.L."/>
            <person name="Felipe M.S."/>
            <person name="Teixeira M."/>
            <person name="Telles Filho F.Q."/>
            <person name="Azevedo C.M."/>
            <person name="Gomes R."/>
            <person name="Vicente V.A."/>
        </authorList>
    </citation>
    <scope>NUCLEOTIDE SEQUENCE [LARGE SCALE GENOMIC DNA]</scope>
    <source>
        <strain evidence="4 5">CBS 269.37</strain>
    </source>
</reference>
<evidence type="ECO:0000313" key="4">
    <source>
        <dbReference type="EMBL" id="OAG39146.1"/>
    </source>
</evidence>
<dbReference type="InterPro" id="IPR001466">
    <property type="entry name" value="Beta-lactam-related"/>
</dbReference>
<proteinExistence type="inferred from homology"/>
<keyword evidence="5" id="KW-1185">Reference proteome</keyword>
<accession>A0A177F5M3</accession>
<evidence type="ECO:0000313" key="5">
    <source>
        <dbReference type="Proteomes" id="UP000077002"/>
    </source>
</evidence>
<dbReference type="InterPro" id="IPR050789">
    <property type="entry name" value="Diverse_Enzym_Activities"/>
</dbReference>
<evidence type="ECO:0000259" key="3">
    <source>
        <dbReference type="Pfam" id="PF00144"/>
    </source>
</evidence>
<gene>
    <name evidence="4" type="ORF">AYO21_06697</name>
</gene>
<comment type="similarity">
    <text evidence="1">Belongs to the class-A beta-lactamase family.</text>
</comment>
<dbReference type="OrthoDB" id="428260at2759"/>
<dbReference type="Proteomes" id="UP000077002">
    <property type="component" value="Unassembled WGS sequence"/>
</dbReference>
<protein>
    <recommendedName>
        <fullName evidence="3">Beta-lactamase-related domain-containing protein</fullName>
    </recommendedName>
</protein>
<dbReference type="GeneID" id="34601855"/>
<dbReference type="PANTHER" id="PTHR43283:SF17">
    <property type="entry name" value="(LOVD), PUTATIVE (AFU_ORTHOLOGUE AFUA_5G00920)-RELATED"/>
    <property type="match status" value="1"/>
</dbReference>
<dbReference type="PANTHER" id="PTHR43283">
    <property type="entry name" value="BETA-LACTAMASE-RELATED"/>
    <property type="match status" value="1"/>
</dbReference>
<dbReference type="AlphaFoldDB" id="A0A177F5M3"/>